<evidence type="ECO:0000313" key="8">
    <source>
        <dbReference type="EMBL" id="MFD2660798.1"/>
    </source>
</evidence>
<feature type="signal peptide" evidence="6">
    <location>
        <begin position="1"/>
        <end position="29"/>
    </location>
</feature>
<proteinExistence type="inferred from homology"/>
<dbReference type="InterPro" id="IPR002491">
    <property type="entry name" value="ABC_transptr_periplasmic_BD"/>
</dbReference>
<dbReference type="InterPro" id="IPR051313">
    <property type="entry name" value="Bact_iron-sidero_bind"/>
</dbReference>
<sequence>MLRSRKLMVVTAYVLLVVAVIAGCGQAQGETRVPERQEQESTSGSGGGGAAGNGGQTEAGNGQVRTIEHAMGTTKVSGTPQRVVTLYQGASDIAVALGVKPVGIVESWAEQPVYQYLRADLEGVPIVGEETQPNLEEIAKLKPDLIIASKLRHEAIYEQLSKIAPTITHETVFKFKDTVQLMGQALNKEEQASALLADWDGRVADFKQKIAAKLGDQWPIEASVLNFRSDHARIYVTGYAGDILNELGFTRSEYQQKEADKGTVVVKLTDKESIPSMNAEVFFVFLSDPGNEEAVQTMYEEWTNHPLWKTLDAVKADQVYMIDEVVWNLAGGITSANLLLDQLYEHFGLEP</sequence>
<protein>
    <submittedName>
        <fullName evidence="8">ABC transporter substrate-binding protein</fullName>
    </submittedName>
</protein>
<comment type="subcellular location">
    <subcellularLocation>
        <location evidence="1">Cell envelope</location>
    </subcellularLocation>
</comment>
<feature type="domain" description="Fe/B12 periplasmic-binding" evidence="7">
    <location>
        <begin position="82"/>
        <end position="351"/>
    </location>
</feature>
<feature type="chain" id="PRO_5046833990" evidence="6">
    <location>
        <begin position="30"/>
        <end position="351"/>
    </location>
</feature>
<reference evidence="9" key="1">
    <citation type="journal article" date="2019" name="Int. J. Syst. Evol. Microbiol.">
        <title>The Global Catalogue of Microorganisms (GCM) 10K type strain sequencing project: providing services to taxonomists for standard genome sequencing and annotation.</title>
        <authorList>
            <consortium name="The Broad Institute Genomics Platform"/>
            <consortium name="The Broad Institute Genome Sequencing Center for Infectious Disease"/>
            <person name="Wu L."/>
            <person name="Ma J."/>
        </authorList>
    </citation>
    <scope>NUCLEOTIDE SEQUENCE [LARGE SCALE GENOMIC DNA]</scope>
    <source>
        <strain evidence="9">TISTR 1827</strain>
    </source>
</reference>
<evidence type="ECO:0000256" key="2">
    <source>
        <dbReference type="ARBA" id="ARBA00008814"/>
    </source>
</evidence>
<comment type="caution">
    <text evidence="8">The sequence shown here is derived from an EMBL/GenBank/DDBJ whole genome shotgun (WGS) entry which is preliminary data.</text>
</comment>
<dbReference type="Gene3D" id="3.40.50.1980">
    <property type="entry name" value="Nitrogenase molybdenum iron protein domain"/>
    <property type="match status" value="2"/>
</dbReference>
<keyword evidence="9" id="KW-1185">Reference proteome</keyword>
<dbReference type="RefSeq" id="WP_379272732.1">
    <property type="nucleotide sequence ID" value="NZ_JBHUGT010000045.1"/>
</dbReference>
<dbReference type="EMBL" id="JBHUMY010000011">
    <property type="protein sequence ID" value="MFD2660798.1"/>
    <property type="molecule type" value="Genomic_DNA"/>
</dbReference>
<name>A0ABW5QX22_9BACL</name>
<keyword evidence="4 6" id="KW-0732">Signal</keyword>
<feature type="compositionally biased region" description="Gly residues" evidence="5">
    <location>
        <begin position="44"/>
        <end position="57"/>
    </location>
</feature>
<dbReference type="PANTHER" id="PTHR30532:SF21">
    <property type="entry name" value="SIDEROPHORE-BINDING LIPOPROTEIN YFIY-RELATED"/>
    <property type="match status" value="1"/>
</dbReference>
<dbReference type="SUPFAM" id="SSF53807">
    <property type="entry name" value="Helical backbone' metal receptor"/>
    <property type="match status" value="1"/>
</dbReference>
<evidence type="ECO:0000256" key="5">
    <source>
        <dbReference type="SAM" id="MobiDB-lite"/>
    </source>
</evidence>
<accession>A0ABW5QX22</accession>
<feature type="region of interest" description="Disordered" evidence="5">
    <location>
        <begin position="29"/>
        <end position="60"/>
    </location>
</feature>
<comment type="similarity">
    <text evidence="2">Belongs to the bacterial solute-binding protein 8 family.</text>
</comment>
<dbReference type="PANTHER" id="PTHR30532">
    <property type="entry name" value="IRON III DICITRATE-BINDING PERIPLASMIC PROTEIN"/>
    <property type="match status" value="1"/>
</dbReference>
<dbReference type="CDD" id="cd01146">
    <property type="entry name" value="FhuD"/>
    <property type="match status" value="1"/>
</dbReference>
<organism evidence="8 9">
    <name type="scientific">Paenibacillus thailandensis</name>
    <dbReference type="NCBI Taxonomy" id="393250"/>
    <lineage>
        <taxon>Bacteria</taxon>
        <taxon>Bacillati</taxon>
        <taxon>Bacillota</taxon>
        <taxon>Bacilli</taxon>
        <taxon>Bacillales</taxon>
        <taxon>Paenibacillaceae</taxon>
        <taxon>Paenibacillus</taxon>
    </lineage>
</organism>
<evidence type="ECO:0000256" key="1">
    <source>
        <dbReference type="ARBA" id="ARBA00004196"/>
    </source>
</evidence>
<evidence type="ECO:0000313" key="9">
    <source>
        <dbReference type="Proteomes" id="UP001597493"/>
    </source>
</evidence>
<dbReference type="PROSITE" id="PS50983">
    <property type="entry name" value="FE_B12_PBP"/>
    <property type="match status" value="1"/>
</dbReference>
<dbReference type="Proteomes" id="UP001597493">
    <property type="component" value="Unassembled WGS sequence"/>
</dbReference>
<dbReference type="PROSITE" id="PS51257">
    <property type="entry name" value="PROKAR_LIPOPROTEIN"/>
    <property type="match status" value="1"/>
</dbReference>
<keyword evidence="3" id="KW-0813">Transport</keyword>
<evidence type="ECO:0000256" key="4">
    <source>
        <dbReference type="ARBA" id="ARBA00022729"/>
    </source>
</evidence>
<evidence type="ECO:0000256" key="6">
    <source>
        <dbReference type="SAM" id="SignalP"/>
    </source>
</evidence>
<evidence type="ECO:0000256" key="3">
    <source>
        <dbReference type="ARBA" id="ARBA00022448"/>
    </source>
</evidence>
<evidence type="ECO:0000259" key="7">
    <source>
        <dbReference type="PROSITE" id="PS50983"/>
    </source>
</evidence>
<gene>
    <name evidence="8" type="ORF">ACFSW5_11125</name>
</gene>
<dbReference type="Pfam" id="PF01497">
    <property type="entry name" value="Peripla_BP_2"/>
    <property type="match status" value="1"/>
</dbReference>